<feature type="transmembrane region" description="Helical" evidence="1">
    <location>
        <begin position="36"/>
        <end position="53"/>
    </location>
</feature>
<organism evidence="2 3">
    <name type="scientific">Aeoliella straminimaris</name>
    <dbReference type="NCBI Taxonomy" id="2954799"/>
    <lineage>
        <taxon>Bacteria</taxon>
        <taxon>Pseudomonadati</taxon>
        <taxon>Planctomycetota</taxon>
        <taxon>Planctomycetia</taxon>
        <taxon>Pirellulales</taxon>
        <taxon>Lacipirellulaceae</taxon>
        <taxon>Aeoliella</taxon>
    </lineage>
</organism>
<comment type="caution">
    <text evidence="2">The sequence shown here is derived from an EMBL/GenBank/DDBJ whole genome shotgun (WGS) entry which is preliminary data.</text>
</comment>
<proteinExistence type="predicted"/>
<dbReference type="RefSeq" id="WP_252852393.1">
    <property type="nucleotide sequence ID" value="NZ_JAMXLR010000036.1"/>
</dbReference>
<feature type="transmembrane region" description="Helical" evidence="1">
    <location>
        <begin position="12"/>
        <end position="30"/>
    </location>
</feature>
<reference evidence="2" key="1">
    <citation type="submission" date="2022-06" db="EMBL/GenBank/DDBJ databases">
        <title>Aeoliella straminimaris, a novel planctomycete from sediments.</title>
        <authorList>
            <person name="Vitorino I.R."/>
            <person name="Lage O.M."/>
        </authorList>
    </citation>
    <scope>NUCLEOTIDE SEQUENCE</scope>
    <source>
        <strain evidence="2">ICT_H6.2</strain>
    </source>
</reference>
<name>A0A9X2JFQ0_9BACT</name>
<keyword evidence="3" id="KW-1185">Reference proteome</keyword>
<keyword evidence="1" id="KW-0472">Membrane</keyword>
<keyword evidence="1" id="KW-0812">Transmembrane</keyword>
<evidence type="ECO:0000256" key="1">
    <source>
        <dbReference type="SAM" id="Phobius"/>
    </source>
</evidence>
<evidence type="ECO:0000313" key="3">
    <source>
        <dbReference type="Proteomes" id="UP001155241"/>
    </source>
</evidence>
<dbReference type="AlphaFoldDB" id="A0A9X2JFQ0"/>
<dbReference type="Proteomes" id="UP001155241">
    <property type="component" value="Unassembled WGS sequence"/>
</dbReference>
<evidence type="ECO:0000313" key="2">
    <source>
        <dbReference type="EMBL" id="MCO6044290.1"/>
    </source>
</evidence>
<keyword evidence="1" id="KW-1133">Transmembrane helix</keyword>
<gene>
    <name evidence="2" type="ORF">NG895_10260</name>
</gene>
<dbReference type="EMBL" id="JAMXLR010000036">
    <property type="protein sequence ID" value="MCO6044290.1"/>
    <property type="molecule type" value="Genomic_DNA"/>
</dbReference>
<accession>A0A9X2JFQ0</accession>
<sequence length="56" mass="6345">MLKAIRTLNNSIFIQLAVFVLLLVALNFFFHLHISIIGSLVLTLGVSLVMRMMQSR</sequence>
<protein>
    <submittedName>
        <fullName evidence="2">Uncharacterized protein</fullName>
    </submittedName>
</protein>